<accession>A0A1G9XRR1</accession>
<organism evidence="1 2">
    <name type="scientific">Fictibacillus solisalsi</name>
    <dbReference type="NCBI Taxonomy" id="459525"/>
    <lineage>
        <taxon>Bacteria</taxon>
        <taxon>Bacillati</taxon>
        <taxon>Bacillota</taxon>
        <taxon>Bacilli</taxon>
        <taxon>Bacillales</taxon>
        <taxon>Fictibacillaceae</taxon>
        <taxon>Fictibacillus</taxon>
    </lineage>
</organism>
<dbReference type="AlphaFoldDB" id="A0A1G9XRR1"/>
<name>A0A1G9XRR1_9BACL</name>
<dbReference type="RefSeq" id="WP_170834347.1">
    <property type="nucleotide sequence ID" value="NZ_FNHW01000001.1"/>
</dbReference>
<keyword evidence="2" id="KW-1185">Reference proteome</keyword>
<reference evidence="2" key="1">
    <citation type="submission" date="2016-10" db="EMBL/GenBank/DDBJ databases">
        <authorList>
            <person name="Varghese N."/>
            <person name="Submissions S."/>
        </authorList>
    </citation>
    <scope>NUCLEOTIDE SEQUENCE [LARGE SCALE GENOMIC DNA]</scope>
    <source>
        <strain evidence="2">CGMCC 1.6854</strain>
    </source>
</reference>
<evidence type="ECO:0000313" key="1">
    <source>
        <dbReference type="EMBL" id="SDM99512.1"/>
    </source>
</evidence>
<dbReference type="EMBL" id="FNHW01000001">
    <property type="protein sequence ID" value="SDM99512.1"/>
    <property type="molecule type" value="Genomic_DNA"/>
</dbReference>
<dbReference type="Proteomes" id="UP000199544">
    <property type="component" value="Unassembled WGS sequence"/>
</dbReference>
<proteinExistence type="predicted"/>
<dbReference type="STRING" id="459525.SAMN04488137_2971"/>
<protein>
    <submittedName>
        <fullName evidence="1">Uncharacterized protein</fullName>
    </submittedName>
</protein>
<sequence length="57" mass="6528">MLNEYAVYLLAKARQEKVERQAQVAWMHQNQKEDNKAKERVVSKSSLTLDPCCSCAS</sequence>
<evidence type="ECO:0000313" key="2">
    <source>
        <dbReference type="Proteomes" id="UP000199544"/>
    </source>
</evidence>
<gene>
    <name evidence="1" type="ORF">SAMN04488137_2971</name>
</gene>